<dbReference type="STRING" id="1037660.A0A066W7B8"/>
<dbReference type="HOGENOM" id="CLU_012970_2_2_1"/>
<evidence type="ECO:0000256" key="3">
    <source>
        <dbReference type="ARBA" id="ARBA00022989"/>
    </source>
</evidence>
<keyword evidence="3 6" id="KW-1133">Transmembrane helix</keyword>
<dbReference type="Pfam" id="PF07690">
    <property type="entry name" value="MFS_1"/>
    <property type="match status" value="1"/>
</dbReference>
<reference evidence="8 9" key="1">
    <citation type="submission" date="2014-05" db="EMBL/GenBank/DDBJ databases">
        <title>Draft genome sequence of a rare smut relative, Tilletiaria anomala UBC 951.</title>
        <authorList>
            <consortium name="DOE Joint Genome Institute"/>
            <person name="Toome M."/>
            <person name="Kuo A."/>
            <person name="Henrissat B."/>
            <person name="Lipzen A."/>
            <person name="Tritt A."/>
            <person name="Yoshinaga Y."/>
            <person name="Zane M."/>
            <person name="Barry K."/>
            <person name="Grigoriev I.V."/>
            <person name="Spatafora J.W."/>
            <person name="Aimea M.C."/>
        </authorList>
    </citation>
    <scope>NUCLEOTIDE SEQUENCE [LARGE SCALE GENOMIC DNA]</scope>
    <source>
        <strain evidence="8 9">UBC 951</strain>
    </source>
</reference>
<feature type="transmembrane region" description="Helical" evidence="6">
    <location>
        <begin position="492"/>
        <end position="515"/>
    </location>
</feature>
<evidence type="ECO:0000313" key="8">
    <source>
        <dbReference type="EMBL" id="KDN46979.1"/>
    </source>
</evidence>
<dbReference type="Gene3D" id="1.20.1250.20">
    <property type="entry name" value="MFS general substrate transporter like domains"/>
    <property type="match status" value="2"/>
</dbReference>
<dbReference type="OrthoDB" id="2241241at2759"/>
<feature type="compositionally biased region" description="Low complexity" evidence="5">
    <location>
        <begin position="22"/>
        <end position="31"/>
    </location>
</feature>
<dbReference type="PANTHER" id="PTHR23501">
    <property type="entry name" value="MAJOR FACILITATOR SUPERFAMILY"/>
    <property type="match status" value="1"/>
</dbReference>
<feature type="transmembrane region" description="Helical" evidence="6">
    <location>
        <begin position="458"/>
        <end position="480"/>
    </location>
</feature>
<gene>
    <name evidence="8" type="ORF">K437DRAFT_102488</name>
</gene>
<feature type="compositionally biased region" description="Basic and acidic residues" evidence="5">
    <location>
        <begin position="11"/>
        <end position="21"/>
    </location>
</feature>
<evidence type="ECO:0000256" key="5">
    <source>
        <dbReference type="SAM" id="MobiDB-lite"/>
    </source>
</evidence>
<dbReference type="PROSITE" id="PS50850">
    <property type="entry name" value="MFS"/>
    <property type="match status" value="1"/>
</dbReference>
<proteinExistence type="predicted"/>
<dbReference type="AlphaFoldDB" id="A0A066W7B8"/>
<dbReference type="OMA" id="NDYMHIL"/>
<dbReference type="Proteomes" id="UP000027361">
    <property type="component" value="Unassembled WGS sequence"/>
</dbReference>
<dbReference type="GeneID" id="25261218"/>
<dbReference type="GO" id="GO:0005886">
    <property type="term" value="C:plasma membrane"/>
    <property type="evidence" value="ECO:0007669"/>
    <property type="project" value="TreeGrafter"/>
</dbReference>
<feature type="transmembrane region" description="Helical" evidence="6">
    <location>
        <begin position="176"/>
        <end position="200"/>
    </location>
</feature>
<evidence type="ECO:0000313" key="9">
    <source>
        <dbReference type="Proteomes" id="UP000027361"/>
    </source>
</evidence>
<feature type="transmembrane region" description="Helical" evidence="6">
    <location>
        <begin position="535"/>
        <end position="557"/>
    </location>
</feature>
<dbReference type="PANTHER" id="PTHR23501:SF87">
    <property type="entry name" value="SIDEROPHORE IRON TRANSPORTER 2"/>
    <property type="match status" value="1"/>
</dbReference>
<keyword evidence="2 6" id="KW-0812">Transmembrane</keyword>
<feature type="transmembrane region" description="Helical" evidence="6">
    <location>
        <begin position="142"/>
        <end position="164"/>
    </location>
</feature>
<feature type="transmembrane region" description="Helical" evidence="6">
    <location>
        <begin position="370"/>
        <end position="392"/>
    </location>
</feature>
<sequence length="593" mass="63923">MCSSDAANLPKRGEEDGRSFSEDPSSSADSDATQLGVVKAEAARRVVGWQLYVAWLGIALVSYVYGLDNNTTYAYLTAAATFFSDYNLYPAMSVVQQVLIGVMKLPVAKLSDVFGRAEAYTLSIAFYVLGFIVIASSQSTAAVFGGVVLQAIGNTGTQIMQQIVIADWVPADWRGFAIGIVSWPYIVNFAIAPLITGQLASFSEPTSQKWRWGAGMFCILLPIVSSPIILTLALSQRTAKRSGLLSRTRASPGAVTLFKEVDVIGLFLIVTGWLLILLPLQLYSRAPQGWSTSYIIAMLVIGGCCLIATAVWEAFFSPRPIIRRTYIFNKNVLLPTLIGFFDFLSFYASWLNAYSWAQITFDFTVKEATYFSNAQSLCLTVFGIVTGIVAIVTKRYKWQMVTGACIRVLGIGLMICYRTQGSSTAQVVVPQILQGLGGGILGVQLQVAAQVNVPHQDVAMVTAFVLLLTEIGGAVGSAVVGAVQNHVLPTKIALYLPQLSIADKTSIVAAPLAAILNYPLGSPVRDGIIHAWSDFMHVCLIIAIVTGAVPIILTVMLSDNKLTRDQNVIGDKARFGHDSEGTHVDESNADSKV</sequence>
<feature type="transmembrane region" description="Helical" evidence="6">
    <location>
        <begin position="86"/>
        <end position="107"/>
    </location>
</feature>
<feature type="domain" description="Major facilitator superfamily (MFS) profile" evidence="7">
    <location>
        <begin position="54"/>
        <end position="561"/>
    </location>
</feature>
<organism evidence="8 9">
    <name type="scientific">Tilletiaria anomala (strain ATCC 24038 / CBS 436.72 / UBC 951)</name>
    <dbReference type="NCBI Taxonomy" id="1037660"/>
    <lineage>
        <taxon>Eukaryota</taxon>
        <taxon>Fungi</taxon>
        <taxon>Dikarya</taxon>
        <taxon>Basidiomycota</taxon>
        <taxon>Ustilaginomycotina</taxon>
        <taxon>Exobasidiomycetes</taxon>
        <taxon>Georgefischeriales</taxon>
        <taxon>Tilletiariaceae</taxon>
        <taxon>Tilletiaria</taxon>
    </lineage>
</organism>
<feature type="transmembrane region" description="Helical" evidence="6">
    <location>
        <begin position="212"/>
        <end position="235"/>
    </location>
</feature>
<evidence type="ECO:0000256" key="1">
    <source>
        <dbReference type="ARBA" id="ARBA00004141"/>
    </source>
</evidence>
<feature type="transmembrane region" description="Helical" evidence="6">
    <location>
        <begin position="256"/>
        <end position="280"/>
    </location>
</feature>
<feature type="transmembrane region" description="Helical" evidence="6">
    <location>
        <begin position="332"/>
        <end position="350"/>
    </location>
</feature>
<dbReference type="GO" id="GO:0022857">
    <property type="term" value="F:transmembrane transporter activity"/>
    <property type="evidence" value="ECO:0007669"/>
    <property type="project" value="InterPro"/>
</dbReference>
<name>A0A066W7B8_TILAU</name>
<evidence type="ECO:0000256" key="4">
    <source>
        <dbReference type="ARBA" id="ARBA00023136"/>
    </source>
</evidence>
<dbReference type="InterPro" id="IPR036259">
    <property type="entry name" value="MFS_trans_sf"/>
</dbReference>
<keyword evidence="9" id="KW-1185">Reference proteome</keyword>
<dbReference type="InParanoid" id="A0A066W7B8"/>
<dbReference type="SUPFAM" id="SSF103473">
    <property type="entry name" value="MFS general substrate transporter"/>
    <property type="match status" value="1"/>
</dbReference>
<dbReference type="EMBL" id="JMSN01000032">
    <property type="protein sequence ID" value="KDN46979.1"/>
    <property type="molecule type" value="Genomic_DNA"/>
</dbReference>
<dbReference type="InterPro" id="IPR011701">
    <property type="entry name" value="MFS"/>
</dbReference>
<evidence type="ECO:0000259" key="7">
    <source>
        <dbReference type="PROSITE" id="PS50850"/>
    </source>
</evidence>
<feature type="region of interest" description="Disordered" evidence="5">
    <location>
        <begin position="573"/>
        <end position="593"/>
    </location>
</feature>
<feature type="transmembrane region" description="Helical" evidence="6">
    <location>
        <begin position="49"/>
        <end position="66"/>
    </location>
</feature>
<protein>
    <submittedName>
        <fullName evidence="8">MFS general substrate transporter</fullName>
    </submittedName>
</protein>
<dbReference type="RefSeq" id="XP_013243715.1">
    <property type="nucleotide sequence ID" value="XM_013388261.1"/>
</dbReference>
<dbReference type="InterPro" id="IPR020846">
    <property type="entry name" value="MFS_dom"/>
</dbReference>
<comment type="caution">
    <text evidence="8">The sequence shown here is derived from an EMBL/GenBank/DDBJ whole genome shotgun (WGS) entry which is preliminary data.</text>
</comment>
<accession>A0A066W7B8</accession>
<keyword evidence="4 6" id="KW-0472">Membrane</keyword>
<feature type="region of interest" description="Disordered" evidence="5">
    <location>
        <begin position="1"/>
        <end position="32"/>
    </location>
</feature>
<evidence type="ECO:0000256" key="6">
    <source>
        <dbReference type="SAM" id="Phobius"/>
    </source>
</evidence>
<comment type="subcellular location">
    <subcellularLocation>
        <location evidence="1">Membrane</location>
        <topology evidence="1">Multi-pass membrane protein</topology>
    </subcellularLocation>
</comment>
<feature type="transmembrane region" description="Helical" evidence="6">
    <location>
        <begin position="292"/>
        <end position="312"/>
    </location>
</feature>
<evidence type="ECO:0000256" key="2">
    <source>
        <dbReference type="ARBA" id="ARBA00022692"/>
    </source>
</evidence>